<organism evidence="5 6">
    <name type="scientific">Stenotrophomonas maltophilia</name>
    <name type="common">Pseudomonas maltophilia</name>
    <name type="synonym">Xanthomonas maltophilia</name>
    <dbReference type="NCBI Taxonomy" id="40324"/>
    <lineage>
        <taxon>Bacteria</taxon>
        <taxon>Pseudomonadati</taxon>
        <taxon>Pseudomonadota</taxon>
        <taxon>Gammaproteobacteria</taxon>
        <taxon>Lysobacterales</taxon>
        <taxon>Lysobacteraceae</taxon>
        <taxon>Stenotrophomonas</taxon>
        <taxon>Stenotrophomonas maltophilia group</taxon>
    </lineage>
</organism>
<gene>
    <name evidence="5" type="ORF">I5U67_10195</name>
</gene>
<evidence type="ECO:0000256" key="1">
    <source>
        <dbReference type="ARBA" id="ARBA00022679"/>
    </source>
</evidence>
<comment type="caution">
    <text evidence="5">The sequence shown here is derived from an EMBL/GenBank/DDBJ whole genome shotgun (WGS) entry which is preliminary data.</text>
</comment>
<accession>A0AA89WLW5</accession>
<dbReference type="PANTHER" id="PTHR34069">
    <property type="entry name" value="3-OXOACYL-[ACYL-CARRIER-PROTEIN] SYNTHASE 3"/>
    <property type="match status" value="1"/>
</dbReference>
<evidence type="ECO:0000256" key="2">
    <source>
        <dbReference type="ARBA" id="ARBA00023315"/>
    </source>
</evidence>
<dbReference type="Pfam" id="PF08541">
    <property type="entry name" value="ACP_syn_III_C"/>
    <property type="match status" value="1"/>
</dbReference>
<name>A0AA89WLW5_STEMA</name>
<reference evidence="5" key="1">
    <citation type="submission" date="2020-11" db="EMBL/GenBank/DDBJ databases">
        <title>Enhanced detection system for hospital associated transmission using whole genome sequencing surveillance.</title>
        <authorList>
            <person name="Harrison L.H."/>
            <person name="Van Tyne D."/>
            <person name="Marsh J.W."/>
            <person name="Griffith M.P."/>
            <person name="Snyder D.J."/>
            <person name="Cooper V.S."/>
            <person name="Mustapha M."/>
        </authorList>
    </citation>
    <scope>NUCLEOTIDE SEQUENCE</scope>
    <source>
        <strain evidence="5">STEN00091</strain>
    </source>
</reference>
<proteinExistence type="predicted"/>
<dbReference type="Gene3D" id="3.40.47.10">
    <property type="match status" value="2"/>
</dbReference>
<dbReference type="GO" id="GO:0004315">
    <property type="term" value="F:3-oxoacyl-[acyl-carrier-protein] synthase activity"/>
    <property type="evidence" value="ECO:0007669"/>
    <property type="project" value="InterPro"/>
</dbReference>
<evidence type="ECO:0000259" key="3">
    <source>
        <dbReference type="Pfam" id="PF08541"/>
    </source>
</evidence>
<dbReference type="SUPFAM" id="SSF53901">
    <property type="entry name" value="Thiolase-like"/>
    <property type="match status" value="1"/>
</dbReference>
<dbReference type="AlphaFoldDB" id="A0AA89WLW5"/>
<evidence type="ECO:0008006" key="7">
    <source>
        <dbReference type="Google" id="ProtNLM"/>
    </source>
</evidence>
<evidence type="ECO:0000313" key="5">
    <source>
        <dbReference type="EMBL" id="MBH1652540.1"/>
    </source>
</evidence>
<feature type="domain" description="Beta-ketoacyl-[acyl-carrier-protein] synthase III N-terminal" evidence="4">
    <location>
        <begin position="119"/>
        <end position="189"/>
    </location>
</feature>
<sequence length="314" mass="33727">MQRDEHAVQVGLGGITVELGEIKRDVEAIPGARERFAALKLPMSSALLRYRSYRESTLAPCDAIGSVVLRCLERVGVAAADIDLFVLTSADASFLADRKLVPSLLARHGLVRAVPMAIVSQECTGLLSAIHIASSYIRSGLSRRILVASYDRGGVDADRIQSFGVVSDAASACLVSSQEPLDFKVLGFAQYGDVQGMQGEDDFDQRQALINRVNAAALAEAGVSLDDIGRVFSTNFFWPLASFYAAAAGIPSNLLHDATLLDVGHCLSADALLNLDDYHRRAEGRPGQRYLLQAFAMGLLASMVVERSSSPLRT</sequence>
<keyword evidence="2" id="KW-0012">Acyltransferase</keyword>
<keyword evidence="1" id="KW-0808">Transferase</keyword>
<dbReference type="PANTHER" id="PTHR34069:SF2">
    <property type="entry name" value="BETA-KETOACYL-[ACYL-CARRIER-PROTEIN] SYNTHASE III"/>
    <property type="match status" value="1"/>
</dbReference>
<dbReference type="Pfam" id="PF08545">
    <property type="entry name" value="ACP_syn_III"/>
    <property type="match status" value="1"/>
</dbReference>
<dbReference type="Proteomes" id="UP000625930">
    <property type="component" value="Unassembled WGS sequence"/>
</dbReference>
<feature type="domain" description="Beta-ketoacyl-[acyl-carrier-protein] synthase III C-terminal" evidence="3">
    <location>
        <begin position="218"/>
        <end position="305"/>
    </location>
</feature>
<dbReference type="InterPro" id="IPR016039">
    <property type="entry name" value="Thiolase-like"/>
</dbReference>
<dbReference type="EMBL" id="JADUNP010000017">
    <property type="protein sequence ID" value="MBH1652540.1"/>
    <property type="molecule type" value="Genomic_DNA"/>
</dbReference>
<dbReference type="InterPro" id="IPR013751">
    <property type="entry name" value="ACP_syn_III_N"/>
</dbReference>
<dbReference type="GO" id="GO:0044550">
    <property type="term" value="P:secondary metabolite biosynthetic process"/>
    <property type="evidence" value="ECO:0007669"/>
    <property type="project" value="TreeGrafter"/>
</dbReference>
<dbReference type="InterPro" id="IPR013747">
    <property type="entry name" value="ACP_syn_III_C"/>
</dbReference>
<dbReference type="GO" id="GO:0006633">
    <property type="term" value="P:fatty acid biosynthetic process"/>
    <property type="evidence" value="ECO:0007669"/>
    <property type="project" value="InterPro"/>
</dbReference>
<dbReference type="RefSeq" id="WP_164171396.1">
    <property type="nucleotide sequence ID" value="NZ_CP040438.1"/>
</dbReference>
<protein>
    <recommendedName>
        <fullName evidence="7">3-oxoacyl-ACP synthase</fullName>
    </recommendedName>
</protein>
<evidence type="ECO:0000259" key="4">
    <source>
        <dbReference type="Pfam" id="PF08545"/>
    </source>
</evidence>
<evidence type="ECO:0000313" key="6">
    <source>
        <dbReference type="Proteomes" id="UP000625930"/>
    </source>
</evidence>